<keyword evidence="1" id="KW-0067">ATP-binding</keyword>
<comment type="caution">
    <text evidence="3">The sequence shown here is derived from an EMBL/GenBank/DDBJ whole genome shotgun (WGS) entry which is preliminary data.</text>
</comment>
<dbReference type="Gene3D" id="3.40.50.300">
    <property type="entry name" value="P-loop containing nucleotide triphosphate hydrolases"/>
    <property type="match status" value="2"/>
</dbReference>
<dbReference type="GO" id="GO:0071013">
    <property type="term" value="C:catalytic step 2 spliceosome"/>
    <property type="evidence" value="ECO:0007669"/>
    <property type="project" value="TreeGrafter"/>
</dbReference>
<feature type="domain" description="DEAD-box helicase OB fold" evidence="2">
    <location>
        <begin position="252"/>
        <end position="312"/>
    </location>
</feature>
<evidence type="ECO:0000259" key="2">
    <source>
        <dbReference type="Pfam" id="PF07717"/>
    </source>
</evidence>
<keyword evidence="4" id="KW-1185">Reference proteome</keyword>
<dbReference type="InterPro" id="IPR027417">
    <property type="entry name" value="P-loop_NTPase"/>
</dbReference>
<dbReference type="Pfam" id="PF07717">
    <property type="entry name" value="OB_NTP_bind"/>
    <property type="match status" value="1"/>
</dbReference>
<organism evidence="3 4">
    <name type="scientific">Ensete ventricosum</name>
    <name type="common">Abyssinian banana</name>
    <name type="synonym">Musa ensete</name>
    <dbReference type="NCBI Taxonomy" id="4639"/>
    <lineage>
        <taxon>Eukaryota</taxon>
        <taxon>Viridiplantae</taxon>
        <taxon>Streptophyta</taxon>
        <taxon>Embryophyta</taxon>
        <taxon>Tracheophyta</taxon>
        <taxon>Spermatophyta</taxon>
        <taxon>Magnoliopsida</taxon>
        <taxon>Liliopsida</taxon>
        <taxon>Zingiberales</taxon>
        <taxon>Musaceae</taxon>
        <taxon>Ensete</taxon>
    </lineage>
</organism>
<gene>
    <name evidence="3" type="ORF">OPV22_025484</name>
</gene>
<sequence length="314" mass="35769">MHDNQVLVVICETGSGKTTQVTQYLAEAGYTTRGKNECTQPRRVAAISVAKRVAEEFGCQLGEEVGYAVRFEDHPGPEMVIKYMTDGMLLRKILVDKNLSRYFFSCKIFTIHGRSFLVETLYTKQTEIDYLDAALITVLQIHLTEPEGDILLFLTGQKEIDHACQSLYERTKGLGKNVPELIILPVSRGCEETASYYHGQANCKTKNSFRYRSEKLLEGTLQYFTWHPVLDSSVAFCLGSTATGSKYKLDMFFFHAARTDPQEGYRTLVENQFVYTHPSSALFQRQPDWVIYHELVMTTKGYMREVTVIDPSGW</sequence>
<dbReference type="EMBL" id="JAQQAF010000007">
    <property type="protein sequence ID" value="KAJ8471141.1"/>
    <property type="molecule type" value="Genomic_DNA"/>
</dbReference>
<reference evidence="3 4" key="1">
    <citation type="submission" date="2022-12" db="EMBL/GenBank/DDBJ databases">
        <title>Chromosome-scale assembly of the Ensete ventricosum genome.</title>
        <authorList>
            <person name="Dussert Y."/>
            <person name="Stocks J."/>
            <person name="Wendawek A."/>
            <person name="Woldeyes F."/>
            <person name="Nichols R.A."/>
            <person name="Borrell J.S."/>
        </authorList>
    </citation>
    <scope>NUCLEOTIDE SEQUENCE [LARGE SCALE GENOMIC DNA]</scope>
    <source>
        <strain evidence="4">cv. Maze</strain>
        <tissue evidence="3">Seeds</tissue>
    </source>
</reference>
<name>A0AAV8Q7J4_ENSVE</name>
<dbReference type="AlphaFoldDB" id="A0AAV8Q7J4"/>
<keyword evidence="1" id="KW-0547">Nucleotide-binding</keyword>
<protein>
    <recommendedName>
        <fullName evidence="2">DEAD-box helicase OB fold domain-containing protein</fullName>
    </recommendedName>
</protein>
<evidence type="ECO:0000313" key="3">
    <source>
        <dbReference type="EMBL" id="KAJ8471141.1"/>
    </source>
</evidence>
<evidence type="ECO:0000256" key="1">
    <source>
        <dbReference type="ARBA" id="ARBA00022806"/>
    </source>
</evidence>
<dbReference type="Proteomes" id="UP001222027">
    <property type="component" value="Unassembled WGS sequence"/>
</dbReference>
<keyword evidence="1" id="KW-0347">Helicase</keyword>
<keyword evidence="1" id="KW-0378">Hydrolase</keyword>
<accession>A0AAV8Q7J4</accession>
<evidence type="ECO:0000313" key="4">
    <source>
        <dbReference type="Proteomes" id="UP001222027"/>
    </source>
</evidence>
<dbReference type="PANTHER" id="PTHR18934:SF85">
    <property type="entry name" value="ATP-DEPENDENT RNA HELICASE DHX8"/>
    <property type="match status" value="1"/>
</dbReference>
<dbReference type="GO" id="GO:0003723">
    <property type="term" value="F:RNA binding"/>
    <property type="evidence" value="ECO:0007669"/>
    <property type="project" value="TreeGrafter"/>
</dbReference>
<dbReference type="GO" id="GO:0000390">
    <property type="term" value="P:spliceosomal complex disassembly"/>
    <property type="evidence" value="ECO:0007669"/>
    <property type="project" value="TreeGrafter"/>
</dbReference>
<dbReference type="InterPro" id="IPR011709">
    <property type="entry name" value="DEAD-box_helicase_OB_fold"/>
</dbReference>
<dbReference type="SUPFAM" id="SSF52540">
    <property type="entry name" value="P-loop containing nucleoside triphosphate hydrolases"/>
    <property type="match status" value="1"/>
</dbReference>
<dbReference type="GO" id="GO:0004386">
    <property type="term" value="F:helicase activity"/>
    <property type="evidence" value="ECO:0007669"/>
    <property type="project" value="UniProtKB-KW"/>
</dbReference>
<dbReference type="PANTHER" id="PTHR18934">
    <property type="entry name" value="ATP-DEPENDENT RNA HELICASE"/>
    <property type="match status" value="1"/>
</dbReference>
<proteinExistence type="predicted"/>